<dbReference type="Gene3D" id="3.40.50.1820">
    <property type="entry name" value="alpha/beta hydrolase"/>
    <property type="match status" value="1"/>
</dbReference>
<dbReference type="InterPro" id="IPR029058">
    <property type="entry name" value="AB_hydrolase_fold"/>
</dbReference>
<dbReference type="PANTHER" id="PTHR22946">
    <property type="entry name" value="DIENELACTONE HYDROLASE DOMAIN-CONTAINING PROTEIN-RELATED"/>
    <property type="match status" value="1"/>
</dbReference>
<dbReference type="InterPro" id="IPR054579">
    <property type="entry name" value="GCE-like_dom"/>
</dbReference>
<keyword evidence="1" id="KW-0719">Serine esterase</keyword>
<organism evidence="5 6">
    <name type="scientific">Gracilimonas mengyeensis</name>
    <dbReference type="NCBI Taxonomy" id="1302730"/>
    <lineage>
        <taxon>Bacteria</taxon>
        <taxon>Pseudomonadati</taxon>
        <taxon>Balneolota</taxon>
        <taxon>Balneolia</taxon>
        <taxon>Balneolales</taxon>
        <taxon>Balneolaceae</taxon>
        <taxon>Gracilimonas</taxon>
    </lineage>
</organism>
<accession>A0A521C330</accession>
<evidence type="ECO:0000259" key="4">
    <source>
        <dbReference type="Pfam" id="PF22244"/>
    </source>
</evidence>
<dbReference type="Proteomes" id="UP000317557">
    <property type="component" value="Unassembled WGS sequence"/>
</dbReference>
<evidence type="ECO:0000313" key="5">
    <source>
        <dbReference type="EMBL" id="SMO53896.1"/>
    </source>
</evidence>
<dbReference type="GO" id="GO:0052689">
    <property type="term" value="F:carboxylic ester hydrolase activity"/>
    <property type="evidence" value="ECO:0007669"/>
    <property type="project" value="UniProtKB-KW"/>
</dbReference>
<keyword evidence="6" id="KW-1185">Reference proteome</keyword>
<feature type="domain" description="4-O-methyl-glucuronoyl methylesterase-like" evidence="4">
    <location>
        <begin position="244"/>
        <end position="393"/>
    </location>
</feature>
<evidence type="ECO:0000256" key="3">
    <source>
        <dbReference type="ARBA" id="ARBA00022801"/>
    </source>
</evidence>
<gene>
    <name evidence="5" type="ORF">SAMN06265219_104118</name>
</gene>
<name>A0A521C330_9BACT</name>
<dbReference type="InterPro" id="IPR050261">
    <property type="entry name" value="FrsA_esterase"/>
</dbReference>
<sequence>MKPERRSVIKCVCLVLTFLFSGGYSSVHGQWNKPDSVAGIPVNYDESKAGSYVLDDPLTLANGEKVKDAETWMNVRRPELLELFYQFEYGFTPEPRKDISFDVFEKGSPALDGKAIRKQVTVSFSAKKDGPEMDVLIYLPADVPKPVPVIISLGFTPNSSRVDDPNIKPGEYWDRESQERVPVTEETRRWSFDEQLVLFLSRGIGVAMVYYGDIEPDFPEGITKKKGVRNLYLKEGQQKPAPNEWGAISAWAWGLSRVVDYLETDEEVDPNKIAVTGASRLGKTVLWAAARDQRFDMVIACCSGAGGAALNGRDFGESIAHLTAPSRYPYQFAENFQMFADYPKHIPVDGHLLLSLIAPRPVLLQTGNQDLWLDPKGEFLAALAAGPVYELFGEKGLETEEMPPAEIPILNTIGYYMHEGGHGPNPSDWDIYVEFMEKHFNLDDEK</sequence>
<dbReference type="SUPFAM" id="SSF53474">
    <property type="entry name" value="alpha/beta-Hydrolases"/>
    <property type="match status" value="1"/>
</dbReference>
<reference evidence="5 6" key="1">
    <citation type="submission" date="2017-05" db="EMBL/GenBank/DDBJ databases">
        <authorList>
            <person name="Varghese N."/>
            <person name="Submissions S."/>
        </authorList>
    </citation>
    <scope>NUCLEOTIDE SEQUENCE [LARGE SCALE GENOMIC DNA]</scope>
    <source>
        <strain evidence="5 6">DSM 21985</strain>
    </source>
</reference>
<dbReference type="EMBL" id="FXTP01000004">
    <property type="protein sequence ID" value="SMO53896.1"/>
    <property type="molecule type" value="Genomic_DNA"/>
</dbReference>
<dbReference type="RefSeq" id="WP_221930257.1">
    <property type="nucleotide sequence ID" value="NZ_FXTP01000004.1"/>
</dbReference>
<evidence type="ECO:0000256" key="1">
    <source>
        <dbReference type="ARBA" id="ARBA00022487"/>
    </source>
</evidence>
<dbReference type="AlphaFoldDB" id="A0A521C330"/>
<proteinExistence type="predicted"/>
<evidence type="ECO:0000313" key="6">
    <source>
        <dbReference type="Proteomes" id="UP000317557"/>
    </source>
</evidence>
<dbReference type="Pfam" id="PF22244">
    <property type="entry name" value="GCE_fung"/>
    <property type="match status" value="1"/>
</dbReference>
<protein>
    <recommendedName>
        <fullName evidence="4">4-O-methyl-glucuronoyl methylesterase-like domain-containing protein</fullName>
    </recommendedName>
</protein>
<dbReference type="PANTHER" id="PTHR22946:SF9">
    <property type="entry name" value="POLYKETIDE TRANSFERASE AF380"/>
    <property type="match status" value="1"/>
</dbReference>
<keyword evidence="2" id="KW-0732">Signal</keyword>
<keyword evidence="3" id="KW-0378">Hydrolase</keyword>
<evidence type="ECO:0000256" key="2">
    <source>
        <dbReference type="ARBA" id="ARBA00022729"/>
    </source>
</evidence>